<feature type="signal peptide" evidence="1">
    <location>
        <begin position="1"/>
        <end position="24"/>
    </location>
</feature>
<feature type="chain" id="PRO_5005203984" evidence="1">
    <location>
        <begin position="25"/>
        <end position="439"/>
    </location>
</feature>
<proteinExistence type="evidence at transcript level"/>
<dbReference type="PANTHER" id="PTHR34454">
    <property type="entry name" value="TUNICAMYCIN INDUCED PROTEIN"/>
    <property type="match status" value="1"/>
</dbReference>
<evidence type="ECO:0000256" key="1">
    <source>
        <dbReference type="SAM" id="SignalP"/>
    </source>
</evidence>
<evidence type="ECO:0000313" key="2">
    <source>
        <dbReference type="EMBL" id="AKN09684.1"/>
    </source>
</evidence>
<name>A0A0H3YB83_ACACA</name>
<dbReference type="InterPro" id="IPR053283">
    <property type="entry name" value="TUNICAMYCIN_INDUCED_1"/>
</dbReference>
<keyword evidence="1" id="KW-0732">Signal</keyword>
<dbReference type="AlphaFoldDB" id="A0A0H3YB83"/>
<organism evidence="2">
    <name type="scientific">Acanthamoeba castellanii</name>
    <name type="common">Amoeba</name>
    <dbReference type="NCBI Taxonomy" id="5755"/>
    <lineage>
        <taxon>Eukaryota</taxon>
        <taxon>Amoebozoa</taxon>
        <taxon>Discosea</taxon>
        <taxon>Longamoebia</taxon>
        <taxon>Centramoebida</taxon>
        <taxon>Acanthamoebidae</taxon>
        <taxon>Acanthamoeba</taxon>
    </lineage>
</organism>
<accession>A0A0H3YB83</accession>
<dbReference type="VEuPathDB" id="AmoebaDB:ACA1_143060"/>
<protein>
    <submittedName>
        <fullName evidence="2">Tom22A</fullName>
    </submittedName>
</protein>
<reference evidence="2" key="1">
    <citation type="submission" date="2015-01" db="EMBL/GenBank/DDBJ databases">
        <title>Protein import complexes in the mitochondrial outer membrane of Amoebozoa representatives.</title>
        <authorList>
            <person name="Buczek D."/>
            <person name="Wojtkowska M."/>
            <person name="Suzuki Y."/>
            <person name="Kmita H."/>
            <person name="Makalowski W."/>
        </authorList>
    </citation>
    <scope>NUCLEOTIDE SEQUENCE</scope>
</reference>
<sequence length="439" mass="48413">MARPSHHHEFLLLLAVAFLSVGLARQMPDPHRYMPHSFLKVDTTRLDQWRPALDDAATDAVRVINSHRPRDQHLALDQVQTDGVQVGRALAFSGTIELADHHHPPHPSAYTFTQHSDFIHLQPVQPLAPLWALPSPSASLKTEPVDQLPQPDEDPVFPEVELEGPLVLHLDQQLYDPVLRLPHSVEVGAVRVIRVGPGVRLRVGGVSQMKLRSSLDVQRNIKLLALMDENNATTANLHQQGEMDVPELELKLVDQGRAFRMWSSSAERVKAKRRSAHVLELLPTAASPSADVSSQVTTTSHGRTDLAPRSASDASLWVLSQANLLRGVIGAFAQAAEEQPVVLRRVVEAKAEAVSVLVIPMTLREQPHNNHGGKTSQWQVVVTRGADGRHTVVSHQQLVQQESHVTVAPWVWANTTTPAVMRTVQLLEKNAHRPAQASS</sequence>
<dbReference type="PANTHER" id="PTHR34454:SF2">
    <property type="entry name" value="PROTEIN TUNICAMYCIN INDUCED 1"/>
    <property type="match status" value="1"/>
</dbReference>
<dbReference type="EMBL" id="KP411215">
    <property type="protein sequence ID" value="AKN09684.1"/>
    <property type="molecule type" value="mRNA"/>
</dbReference>